<reference evidence="1" key="1">
    <citation type="journal article" date="2015" name="Nature">
        <title>Complex archaea that bridge the gap between prokaryotes and eukaryotes.</title>
        <authorList>
            <person name="Spang A."/>
            <person name="Saw J.H."/>
            <person name="Jorgensen S.L."/>
            <person name="Zaremba-Niedzwiedzka K."/>
            <person name="Martijn J."/>
            <person name="Lind A.E."/>
            <person name="van Eijk R."/>
            <person name="Schleper C."/>
            <person name="Guy L."/>
            <person name="Ettema T.J."/>
        </authorList>
    </citation>
    <scope>NUCLEOTIDE SEQUENCE</scope>
</reference>
<gene>
    <name evidence="1" type="ORF">LCGC14_0338410</name>
</gene>
<evidence type="ECO:0000313" key="1">
    <source>
        <dbReference type="EMBL" id="KKN79637.1"/>
    </source>
</evidence>
<name>A0A0F9TXF2_9ZZZZ</name>
<dbReference type="AlphaFoldDB" id="A0A0F9TXF2"/>
<accession>A0A0F9TXF2</accession>
<organism evidence="1">
    <name type="scientific">marine sediment metagenome</name>
    <dbReference type="NCBI Taxonomy" id="412755"/>
    <lineage>
        <taxon>unclassified sequences</taxon>
        <taxon>metagenomes</taxon>
        <taxon>ecological metagenomes</taxon>
    </lineage>
</organism>
<dbReference type="EMBL" id="LAZR01000244">
    <property type="protein sequence ID" value="KKN79637.1"/>
    <property type="molecule type" value="Genomic_DNA"/>
</dbReference>
<sequence length="90" mass="10208">MEMADLGALTFPSGWFNLHNGGFNVNEHSRESRHKQPIFGNSVDAFQRAIKRGALSNVPTRPNYAGLYMYMGTVDGVDKFKHTETRRYIS</sequence>
<comment type="caution">
    <text evidence="1">The sequence shown here is derived from an EMBL/GenBank/DDBJ whole genome shotgun (WGS) entry which is preliminary data.</text>
</comment>
<protein>
    <submittedName>
        <fullName evidence="1">Uncharacterized protein</fullName>
    </submittedName>
</protein>
<proteinExistence type="predicted"/>